<sequence length="40" mass="4792">MTFNKFKDVIGFFLPIFREIKKCLVMTIIKSRFQHSTPKT</sequence>
<dbReference type="AlphaFoldDB" id="A0A0P0L7L5"/>
<proteinExistence type="predicted"/>
<protein>
    <submittedName>
        <fullName evidence="1">Uncharacterized protein</fullName>
    </submittedName>
</protein>
<dbReference type="EMBL" id="KT428295">
    <property type="protein sequence ID" value="ALK44257.1"/>
    <property type="molecule type" value="Genomic_DNA"/>
</dbReference>
<name>A0A0P0L7L5_9GAMM</name>
<accession>A0A0P0L7L5</accession>
<evidence type="ECO:0000313" key="1">
    <source>
        <dbReference type="EMBL" id="ALK44257.1"/>
    </source>
</evidence>
<reference evidence="1" key="1">
    <citation type="submission" date="2015-08" db="EMBL/GenBank/DDBJ databases">
        <title>Partial sequence of psychrophilic Colwellia sp.</title>
        <authorList>
            <person name="Pankowski J.A."/>
            <person name="Leong J.S."/>
            <person name="Nano F.E."/>
        </authorList>
    </citation>
    <scope>NUCLEOTIDE SEQUENCE</scope>
    <source>
        <strain evidence="1">C1</strain>
    </source>
</reference>
<organism evidence="1">
    <name type="scientific">Colwellia sp. C1</name>
    <dbReference type="NCBI Taxonomy" id="1737566"/>
    <lineage>
        <taxon>Bacteria</taxon>
        <taxon>Pseudomonadati</taxon>
        <taxon>Pseudomonadota</taxon>
        <taxon>Gammaproteobacteria</taxon>
        <taxon>Alteromonadales</taxon>
        <taxon>Colwelliaceae</taxon>
        <taxon>Colwellia</taxon>
    </lineage>
</organism>